<feature type="transmembrane region" description="Helical" evidence="2">
    <location>
        <begin position="149"/>
        <end position="168"/>
    </location>
</feature>
<keyword evidence="2" id="KW-1133">Transmembrane helix</keyword>
<evidence type="ECO:0000313" key="3">
    <source>
        <dbReference type="EMBL" id="CAK9048999.1"/>
    </source>
</evidence>
<proteinExistence type="predicted"/>
<gene>
    <name evidence="3" type="ORF">SCF082_LOCUS27215</name>
</gene>
<keyword evidence="4" id="KW-1185">Reference proteome</keyword>
<feature type="region of interest" description="Disordered" evidence="1">
    <location>
        <begin position="1"/>
        <end position="35"/>
    </location>
</feature>
<name>A0ABP0MG06_9DINO</name>
<protein>
    <submittedName>
        <fullName evidence="3">Pre-mRNA-processing factor 39</fullName>
    </submittedName>
</protein>
<evidence type="ECO:0000256" key="1">
    <source>
        <dbReference type="SAM" id="MobiDB-lite"/>
    </source>
</evidence>
<feature type="transmembrane region" description="Helical" evidence="2">
    <location>
        <begin position="108"/>
        <end position="129"/>
    </location>
</feature>
<organism evidence="3 4">
    <name type="scientific">Durusdinium trenchii</name>
    <dbReference type="NCBI Taxonomy" id="1381693"/>
    <lineage>
        <taxon>Eukaryota</taxon>
        <taxon>Sar</taxon>
        <taxon>Alveolata</taxon>
        <taxon>Dinophyceae</taxon>
        <taxon>Suessiales</taxon>
        <taxon>Symbiodiniaceae</taxon>
        <taxon>Durusdinium</taxon>
    </lineage>
</organism>
<keyword evidence="2" id="KW-0472">Membrane</keyword>
<evidence type="ECO:0000256" key="2">
    <source>
        <dbReference type="SAM" id="Phobius"/>
    </source>
</evidence>
<evidence type="ECO:0000313" key="4">
    <source>
        <dbReference type="Proteomes" id="UP001642464"/>
    </source>
</evidence>
<comment type="caution">
    <text evidence="3">The sequence shown here is derived from an EMBL/GenBank/DDBJ whole genome shotgun (WGS) entry which is preliminary data.</text>
</comment>
<feature type="compositionally biased region" description="Low complexity" evidence="1">
    <location>
        <begin position="1"/>
        <end position="10"/>
    </location>
</feature>
<keyword evidence="2" id="KW-0812">Transmembrane</keyword>
<dbReference type="EMBL" id="CAXAMM010020946">
    <property type="protein sequence ID" value="CAK9048999.1"/>
    <property type="molecule type" value="Genomic_DNA"/>
</dbReference>
<reference evidence="3 4" key="1">
    <citation type="submission" date="2024-02" db="EMBL/GenBank/DDBJ databases">
        <authorList>
            <person name="Chen Y."/>
            <person name="Shah S."/>
            <person name="Dougan E. K."/>
            <person name="Thang M."/>
            <person name="Chan C."/>
        </authorList>
    </citation>
    <scope>NUCLEOTIDE SEQUENCE [LARGE SCALE GENOMIC DNA]</scope>
</reference>
<dbReference type="Proteomes" id="UP001642464">
    <property type="component" value="Unassembled WGS sequence"/>
</dbReference>
<sequence length="181" mass="19372">MEASPSASSSSRRRDGGVLQETLEDDAVKDKDDEEPAPGVVLKLAEVSGCDLDTCCAALMGCDNNFHAALAQLRCSSTFEVGAKARAQMRAALQMLERAREGRSVTRGALGSAWVVAAVMLHAFEYILPRRFLEILFALLGVRSDGPCGLVALLLPVLIALLAIVVLLRDLDGFLNDVSEK</sequence>
<accession>A0ABP0MG06</accession>